<dbReference type="KEGG" id="cvn:111111543"/>
<dbReference type="InterPro" id="IPR011042">
    <property type="entry name" value="6-blade_b-propeller_TolB-like"/>
</dbReference>
<organism evidence="3 4">
    <name type="scientific">Crassostrea virginica</name>
    <name type="common">Eastern oyster</name>
    <dbReference type="NCBI Taxonomy" id="6565"/>
    <lineage>
        <taxon>Eukaryota</taxon>
        <taxon>Metazoa</taxon>
        <taxon>Spiralia</taxon>
        <taxon>Lophotrochozoa</taxon>
        <taxon>Mollusca</taxon>
        <taxon>Bivalvia</taxon>
        <taxon>Autobranchia</taxon>
        <taxon>Pteriomorphia</taxon>
        <taxon>Ostreida</taxon>
        <taxon>Ostreoidea</taxon>
        <taxon>Ostreidae</taxon>
        <taxon>Crassostrea</taxon>
    </lineage>
</organism>
<dbReference type="InterPro" id="IPR001258">
    <property type="entry name" value="NHL_repeat"/>
</dbReference>
<dbReference type="GeneID" id="111111543"/>
<dbReference type="GO" id="GO:0043161">
    <property type="term" value="P:proteasome-mediated ubiquitin-dependent protein catabolic process"/>
    <property type="evidence" value="ECO:0007669"/>
    <property type="project" value="TreeGrafter"/>
</dbReference>
<reference evidence="4" key="1">
    <citation type="submission" date="2025-08" db="UniProtKB">
        <authorList>
            <consortium name="RefSeq"/>
        </authorList>
    </citation>
    <scope>IDENTIFICATION</scope>
    <source>
        <tissue evidence="4">Whole sample</tissue>
    </source>
</reference>
<evidence type="ECO:0000256" key="1">
    <source>
        <dbReference type="ARBA" id="ARBA00022737"/>
    </source>
</evidence>
<keyword evidence="1" id="KW-0677">Repeat</keyword>
<name>A0A8B8BLU1_CRAVI</name>
<accession>A0A8B8BLU1</accession>
<dbReference type="GO" id="GO:0008270">
    <property type="term" value="F:zinc ion binding"/>
    <property type="evidence" value="ECO:0007669"/>
    <property type="project" value="UniProtKB-KW"/>
</dbReference>
<keyword evidence="3" id="KW-1185">Reference proteome</keyword>
<dbReference type="AlphaFoldDB" id="A0A8B8BLU1"/>
<dbReference type="Proteomes" id="UP000694844">
    <property type="component" value="Chromosome 9"/>
</dbReference>
<dbReference type="InterPro" id="IPR050952">
    <property type="entry name" value="TRIM-NHL_E3_ligases"/>
</dbReference>
<dbReference type="GO" id="GO:0000209">
    <property type="term" value="P:protein polyubiquitination"/>
    <property type="evidence" value="ECO:0007669"/>
    <property type="project" value="TreeGrafter"/>
</dbReference>
<dbReference type="GO" id="GO:0061630">
    <property type="term" value="F:ubiquitin protein ligase activity"/>
    <property type="evidence" value="ECO:0007669"/>
    <property type="project" value="TreeGrafter"/>
</dbReference>
<evidence type="ECO:0000313" key="3">
    <source>
        <dbReference type="Proteomes" id="UP000694844"/>
    </source>
</evidence>
<evidence type="ECO:0000256" key="2">
    <source>
        <dbReference type="PROSITE-ProRule" id="PRU00504"/>
    </source>
</evidence>
<dbReference type="RefSeq" id="XP_022304295.1">
    <property type="nucleotide sequence ID" value="XM_022448587.1"/>
</dbReference>
<dbReference type="SUPFAM" id="SSF101898">
    <property type="entry name" value="NHL repeat"/>
    <property type="match status" value="1"/>
</dbReference>
<dbReference type="PROSITE" id="PS51125">
    <property type="entry name" value="NHL"/>
    <property type="match status" value="1"/>
</dbReference>
<feature type="repeat" description="NHL" evidence="2">
    <location>
        <begin position="307"/>
        <end position="350"/>
    </location>
</feature>
<dbReference type="OrthoDB" id="6071540at2759"/>
<proteinExistence type="predicted"/>
<sequence length="399" mass="45147">MIQGMQSEIDEMDEAHLKALEKHEKQIKSFITECKHIISDLKLLLDGNDFSSVSNFKSKIEFFRKCPPKLKISLPIFKPKEIKKNQLVELLGSLSHLSIETEVQGYTVPSSGAEFCHQDRPLLDVPQLITELKTGFANVYDVFCLSDEEILVRCGKNFRKLYHLQGELVKSVQIKLGDWIDGIAVTRSGDLVCTDYVNRSINLVSNNQVQTLIRLQGWFPSNICVASSGDFLVLLIKDTEAIADDVYEPRVARYSGSTEKQSIQWDDQGKLLYLSGSNIIENRNLDICVVDWILRSVTVVNSSGKLRFKYRHPPFATKKVFYPCGITTDSQSRILVTDSENHSIHILDQDGQFLRLINNCDLRGPRALCIDSRSDIFVGETTGYGETISGKVKKIRYCL</sequence>
<dbReference type="Gene3D" id="2.120.10.30">
    <property type="entry name" value="TolB, C-terminal domain"/>
    <property type="match status" value="1"/>
</dbReference>
<dbReference type="PANTHER" id="PTHR24104">
    <property type="entry name" value="E3 UBIQUITIN-PROTEIN LIGASE NHLRC1-RELATED"/>
    <property type="match status" value="1"/>
</dbReference>
<protein>
    <submittedName>
        <fullName evidence="4">Uncharacterized protein LOC111111543 isoform X1</fullName>
    </submittedName>
</protein>
<evidence type="ECO:0000313" key="4">
    <source>
        <dbReference type="RefSeq" id="XP_022304295.1"/>
    </source>
</evidence>
<dbReference type="PANTHER" id="PTHR24104:SF25">
    <property type="entry name" value="PROTEIN LIN-41"/>
    <property type="match status" value="1"/>
</dbReference>
<gene>
    <name evidence="4" type="primary">LOC111111543</name>
</gene>